<accession>A0A6J4HUZ4</accession>
<dbReference type="EMBL" id="CADCTA010000054">
    <property type="protein sequence ID" value="CAA9232568.1"/>
    <property type="molecule type" value="Genomic_DNA"/>
</dbReference>
<name>A0A6J4HUZ4_9BACT</name>
<evidence type="ECO:0000313" key="1">
    <source>
        <dbReference type="EMBL" id="CAA9232568.1"/>
    </source>
</evidence>
<protein>
    <submittedName>
        <fullName evidence="1">Uncharacterized protein</fullName>
    </submittedName>
</protein>
<gene>
    <name evidence="1" type="ORF">AVDCRST_MAG42-1210</name>
</gene>
<dbReference type="AlphaFoldDB" id="A0A6J4HUZ4"/>
<organism evidence="1">
    <name type="scientific">uncultured Chthoniobacterales bacterium</name>
    <dbReference type="NCBI Taxonomy" id="1836801"/>
    <lineage>
        <taxon>Bacteria</taxon>
        <taxon>Pseudomonadati</taxon>
        <taxon>Verrucomicrobiota</taxon>
        <taxon>Spartobacteria</taxon>
        <taxon>Chthoniobacterales</taxon>
        <taxon>environmental samples</taxon>
    </lineage>
</organism>
<sequence length="253" mass="26365">MQTGENVLISGIIIQGPAASTKRVIMRALGPSLTVSAVPTALRDPLLELYDDSGLPPFQNDNWRHTQQAEIEATKLQPSDERESAIVMSLPPGQYTAVMSGVDGGTGVGLTEIYDLTRDSQATVGNISTRGFVGTDNNVMIGGFILDGSGTTDVLIRAIGPSMADDGVPNTLANPTLRLTDGNGNVTFNDNWRSNQQAEISATTIPPEDDREAAIFATLPAGTYTAIVAGAEGTSGVALVEIYSLGAGSSVAR</sequence>
<reference evidence="1" key="1">
    <citation type="submission" date="2020-02" db="EMBL/GenBank/DDBJ databases">
        <authorList>
            <person name="Meier V. D."/>
        </authorList>
    </citation>
    <scope>NUCLEOTIDE SEQUENCE</scope>
    <source>
        <strain evidence="1">AVDCRST_MAG42</strain>
    </source>
</reference>
<proteinExistence type="predicted"/>